<dbReference type="EMBL" id="CM035426">
    <property type="protein sequence ID" value="KAH7314376.1"/>
    <property type="molecule type" value="Genomic_DNA"/>
</dbReference>
<comment type="caution">
    <text evidence="2">The sequence shown here is derived from an EMBL/GenBank/DDBJ whole genome shotgun (WGS) entry which is preliminary data.</text>
</comment>
<dbReference type="InterPro" id="IPR010721">
    <property type="entry name" value="UstE-like"/>
</dbReference>
<feature type="transmembrane region" description="Helical" evidence="1">
    <location>
        <begin position="155"/>
        <end position="179"/>
    </location>
</feature>
<evidence type="ECO:0000256" key="1">
    <source>
        <dbReference type="SAM" id="Phobius"/>
    </source>
</evidence>
<reference evidence="2" key="1">
    <citation type="submission" date="2021-08" db="EMBL/GenBank/DDBJ databases">
        <title>WGS assembly of Ceratopteris richardii.</title>
        <authorList>
            <person name="Marchant D.B."/>
            <person name="Chen G."/>
            <person name="Jenkins J."/>
            <person name="Shu S."/>
            <person name="Leebens-Mack J."/>
            <person name="Grimwood J."/>
            <person name="Schmutz J."/>
            <person name="Soltis P."/>
            <person name="Soltis D."/>
            <person name="Chen Z.-H."/>
        </authorList>
    </citation>
    <scope>NUCLEOTIDE SEQUENCE</scope>
    <source>
        <strain evidence="2">Whitten #5841</strain>
        <tissue evidence="2">Leaf</tissue>
    </source>
</reference>
<dbReference type="GO" id="GO:0016020">
    <property type="term" value="C:membrane"/>
    <property type="evidence" value="ECO:0007669"/>
    <property type="project" value="TreeGrafter"/>
</dbReference>
<proteinExistence type="predicted"/>
<sequence>MKFTRNQRNFLLAVCVSLPSLAFYVAFLTSYNGNTPQTLNLWARICAWSADHPLALLNWLFFLNVSVLFWVISLVQRSTWLIDLYWTILPVMIIHFFSWHPSSKFDPIRSRVVIALTWIWSIRLTHSYFRRENWQWGEREDWRFAKMRKENPKHWWWLSFFAAYFSQQCFLVGICLPFYTIHNSTVTWGFIDLVISLVCALGVVIAYIADTQLHCFVHKNLTSKQQGSSPVPVLDKGLWYYSRHPNYFGEQLWWWGLAGFSLVVGQAWATTGTLINSAVLAQVTVLVENKMTADSWRSDAYKKYQQETSVWIPWCKRHAVKRD</sequence>
<keyword evidence="1" id="KW-0472">Membrane</keyword>
<dbReference type="Pfam" id="PF06966">
    <property type="entry name" value="DUF1295"/>
    <property type="match status" value="1"/>
</dbReference>
<dbReference type="Proteomes" id="UP000825935">
    <property type="component" value="Chromosome 21"/>
</dbReference>
<evidence type="ECO:0000313" key="3">
    <source>
        <dbReference type="Proteomes" id="UP000825935"/>
    </source>
</evidence>
<dbReference type="OrthoDB" id="201504at2759"/>
<gene>
    <name evidence="2" type="ORF">KP509_21G000500</name>
</gene>
<dbReference type="OMA" id="WRKGGYQ"/>
<accession>A0A8T2S8R2</accession>
<keyword evidence="3" id="KW-1185">Reference proteome</keyword>
<name>A0A8T2S8R2_CERRI</name>
<protein>
    <recommendedName>
        <fullName evidence="4">Steroid 5-alpha reductase C-terminal domain-containing protein</fullName>
    </recommendedName>
</protein>
<dbReference type="PROSITE" id="PS50244">
    <property type="entry name" value="S5A_REDUCTASE"/>
    <property type="match status" value="1"/>
</dbReference>
<evidence type="ECO:0008006" key="4">
    <source>
        <dbReference type="Google" id="ProtNLM"/>
    </source>
</evidence>
<organism evidence="2 3">
    <name type="scientific">Ceratopteris richardii</name>
    <name type="common">Triangle waterfern</name>
    <dbReference type="NCBI Taxonomy" id="49495"/>
    <lineage>
        <taxon>Eukaryota</taxon>
        <taxon>Viridiplantae</taxon>
        <taxon>Streptophyta</taxon>
        <taxon>Embryophyta</taxon>
        <taxon>Tracheophyta</taxon>
        <taxon>Polypodiopsida</taxon>
        <taxon>Polypodiidae</taxon>
        <taxon>Polypodiales</taxon>
        <taxon>Pteridineae</taxon>
        <taxon>Pteridaceae</taxon>
        <taxon>Parkerioideae</taxon>
        <taxon>Ceratopteris</taxon>
    </lineage>
</organism>
<keyword evidence="1" id="KW-1133">Transmembrane helix</keyword>
<feature type="transmembrane region" description="Helical" evidence="1">
    <location>
        <begin position="82"/>
        <end position="100"/>
    </location>
</feature>
<dbReference type="AlphaFoldDB" id="A0A8T2S8R2"/>
<dbReference type="Gene3D" id="1.20.120.1630">
    <property type="match status" value="1"/>
</dbReference>
<dbReference type="PANTHER" id="PTHR32251:SF23">
    <property type="entry name" value="3-OXO-5-ALPHA-STEROID 4-DEHYDROGENASE (DUF1295)"/>
    <property type="match status" value="1"/>
</dbReference>
<feature type="transmembrane region" description="Helical" evidence="1">
    <location>
        <begin position="185"/>
        <end position="209"/>
    </location>
</feature>
<evidence type="ECO:0000313" key="2">
    <source>
        <dbReference type="EMBL" id="KAH7314376.1"/>
    </source>
</evidence>
<dbReference type="PANTHER" id="PTHR32251">
    <property type="entry name" value="3-OXO-5-ALPHA-STEROID 4-DEHYDROGENASE"/>
    <property type="match status" value="1"/>
</dbReference>
<keyword evidence="1" id="KW-0812">Transmembrane</keyword>
<feature type="transmembrane region" description="Helical" evidence="1">
    <location>
        <begin position="56"/>
        <end position="75"/>
    </location>
</feature>